<evidence type="ECO:0008006" key="3">
    <source>
        <dbReference type="Google" id="ProtNLM"/>
    </source>
</evidence>
<proteinExistence type="predicted"/>
<name>A0ABW5A1Z2_9BACL</name>
<dbReference type="SUPFAM" id="SSF55486">
    <property type="entry name" value="Metalloproteases ('zincins'), catalytic domain"/>
    <property type="match status" value="1"/>
</dbReference>
<dbReference type="RefSeq" id="WP_386048550.1">
    <property type="nucleotide sequence ID" value="NZ_JBHUIO010000011.1"/>
</dbReference>
<dbReference type="EMBL" id="JBHUIO010000011">
    <property type="protein sequence ID" value="MFD2171601.1"/>
    <property type="molecule type" value="Genomic_DNA"/>
</dbReference>
<keyword evidence="2" id="KW-1185">Reference proteome</keyword>
<comment type="caution">
    <text evidence="1">The sequence shown here is derived from an EMBL/GenBank/DDBJ whole genome shotgun (WGS) entry which is preliminary data.</text>
</comment>
<organism evidence="1 2">
    <name type="scientific">Tumebacillus lipolyticus</name>
    <dbReference type="NCBI Taxonomy" id="1280370"/>
    <lineage>
        <taxon>Bacteria</taxon>
        <taxon>Bacillati</taxon>
        <taxon>Bacillota</taxon>
        <taxon>Bacilli</taxon>
        <taxon>Bacillales</taxon>
        <taxon>Alicyclobacillaceae</taxon>
        <taxon>Tumebacillus</taxon>
    </lineage>
</organism>
<sequence>MMTSKRMKSTVAFVVAISSVGILDVAYSAYYNRDAFFSGNGLPDAAIAELVYWESQGVSDLGYSGFCLDARWEFDKVENAVINFRRATSNEINNSKLRFWADDFGDTSWYGHMTPYDIYGNPLVNEGTAWSKTDVQLNDAKMDKHNFVANERRKVVVHELGHVLSMRHQPEGTSSVMQDDRNTYWYLSPLDVSNLQYMY</sequence>
<protein>
    <recommendedName>
        <fullName evidence="3">Peptidase M10 metallopeptidase domain-containing protein</fullName>
    </recommendedName>
</protein>
<evidence type="ECO:0000313" key="2">
    <source>
        <dbReference type="Proteomes" id="UP001597343"/>
    </source>
</evidence>
<dbReference type="Gene3D" id="3.40.390.10">
    <property type="entry name" value="Collagenase (Catalytic Domain)"/>
    <property type="match status" value="1"/>
</dbReference>
<reference evidence="2" key="1">
    <citation type="journal article" date="2019" name="Int. J. Syst. Evol. Microbiol.">
        <title>The Global Catalogue of Microorganisms (GCM) 10K type strain sequencing project: providing services to taxonomists for standard genome sequencing and annotation.</title>
        <authorList>
            <consortium name="The Broad Institute Genomics Platform"/>
            <consortium name="The Broad Institute Genome Sequencing Center for Infectious Disease"/>
            <person name="Wu L."/>
            <person name="Ma J."/>
        </authorList>
    </citation>
    <scope>NUCLEOTIDE SEQUENCE [LARGE SCALE GENOMIC DNA]</scope>
    <source>
        <strain evidence="2">CGMCC 1.13574</strain>
    </source>
</reference>
<accession>A0ABW5A1Z2</accession>
<dbReference type="Proteomes" id="UP001597343">
    <property type="component" value="Unassembled WGS sequence"/>
</dbReference>
<evidence type="ECO:0000313" key="1">
    <source>
        <dbReference type="EMBL" id="MFD2171601.1"/>
    </source>
</evidence>
<dbReference type="InterPro" id="IPR024079">
    <property type="entry name" value="MetalloPept_cat_dom_sf"/>
</dbReference>
<gene>
    <name evidence="1" type="ORF">ACFSOY_16690</name>
</gene>